<evidence type="ECO:0000259" key="4">
    <source>
        <dbReference type="PROSITE" id="PS51153"/>
    </source>
</evidence>
<dbReference type="PANTHER" id="PTHR36766:SF3">
    <property type="entry name" value="RPW8 DOMAIN-CONTAINING PROTEIN"/>
    <property type="match status" value="1"/>
</dbReference>
<sequence length="435" mass="48723">MDLIGGGVVGVAFSDLEKAFIKVIKTIARFKSTFKRLKATMDAIDLIFMDTRKLEQILERPQTELDFFAEELRRGTDLILLCSKIKSWNLYEKYGYSKKLQSFEKGLTRFFQISVQAHQVRSIRQVSKGVSDLSVKLDVVKKEILHGILEKIDSMSVSCSSSGSSRRYIGSAYVGEIPELVLGLDLPLKELKVMLQKDNDVLPTVVVLSAPPGCGKTTLANMVCVDSTIKEKFKKNIFFVTVSKAVNIQIAVKTIFKQKGCLDDLLKFQSDEDAINQLGQLLKQIGGGPDKDPILLVLDDVWSPGLEDFVQNFRFKEIPEYKILVTSRFASDLHVVYKLKLLNDQDAKVLFCHSVFPSGSEHPKISDKTVNQVVRACNGLPLALNVVGLSLRGKPEVTWKTTLNKCLDALDEEKGMETLKCKISKVIADLRWLQD</sequence>
<dbReference type="GO" id="GO:0006952">
    <property type="term" value="P:defense response"/>
    <property type="evidence" value="ECO:0007669"/>
    <property type="project" value="UniProtKB-KW"/>
</dbReference>
<organism evidence="5 6">
    <name type="scientific">Heracleum sosnowskyi</name>
    <dbReference type="NCBI Taxonomy" id="360622"/>
    <lineage>
        <taxon>Eukaryota</taxon>
        <taxon>Viridiplantae</taxon>
        <taxon>Streptophyta</taxon>
        <taxon>Embryophyta</taxon>
        <taxon>Tracheophyta</taxon>
        <taxon>Spermatophyta</taxon>
        <taxon>Magnoliopsida</taxon>
        <taxon>eudicotyledons</taxon>
        <taxon>Gunneridae</taxon>
        <taxon>Pentapetalae</taxon>
        <taxon>asterids</taxon>
        <taxon>campanulids</taxon>
        <taxon>Apiales</taxon>
        <taxon>Apiaceae</taxon>
        <taxon>Apioideae</taxon>
        <taxon>apioid superclade</taxon>
        <taxon>Tordylieae</taxon>
        <taxon>Tordyliinae</taxon>
        <taxon>Heracleum</taxon>
    </lineage>
</organism>
<protein>
    <submittedName>
        <fullName evidence="5">RPW8 domain-containing protein</fullName>
    </submittedName>
</protein>
<comment type="similarity">
    <text evidence="1">Belongs to the disease resistance NB-LRR family.</text>
</comment>
<dbReference type="EMBL" id="JAUIZM010000007">
    <property type="protein sequence ID" value="KAK1373586.1"/>
    <property type="molecule type" value="Genomic_DNA"/>
</dbReference>
<evidence type="ECO:0000256" key="1">
    <source>
        <dbReference type="ARBA" id="ARBA00008894"/>
    </source>
</evidence>
<dbReference type="InterPro" id="IPR002182">
    <property type="entry name" value="NB-ARC"/>
</dbReference>
<dbReference type="PRINTS" id="PR00364">
    <property type="entry name" value="DISEASERSIST"/>
</dbReference>
<dbReference type="InterPro" id="IPR008808">
    <property type="entry name" value="Powdery_mildew-R_dom"/>
</dbReference>
<dbReference type="AlphaFoldDB" id="A0AAD8HVP1"/>
<name>A0AAD8HVP1_9APIA</name>
<dbReference type="Pfam" id="PF00931">
    <property type="entry name" value="NB-ARC"/>
    <property type="match status" value="1"/>
</dbReference>
<dbReference type="PANTHER" id="PTHR36766">
    <property type="entry name" value="PLANT BROAD-SPECTRUM MILDEW RESISTANCE PROTEIN RPW8"/>
    <property type="match status" value="1"/>
</dbReference>
<proteinExistence type="inferred from homology"/>
<dbReference type="Gene3D" id="1.10.8.430">
    <property type="entry name" value="Helical domain of apoptotic protease-activating factors"/>
    <property type="match status" value="1"/>
</dbReference>
<evidence type="ECO:0000313" key="6">
    <source>
        <dbReference type="Proteomes" id="UP001237642"/>
    </source>
</evidence>
<dbReference type="Proteomes" id="UP001237642">
    <property type="component" value="Unassembled WGS sequence"/>
</dbReference>
<keyword evidence="6" id="KW-1185">Reference proteome</keyword>
<evidence type="ECO:0000313" key="5">
    <source>
        <dbReference type="EMBL" id="KAK1373586.1"/>
    </source>
</evidence>
<dbReference type="PROSITE" id="PS51153">
    <property type="entry name" value="RPW8"/>
    <property type="match status" value="1"/>
</dbReference>
<comment type="caution">
    <text evidence="5">The sequence shown here is derived from an EMBL/GenBank/DDBJ whole genome shotgun (WGS) entry which is preliminary data.</text>
</comment>
<dbReference type="SUPFAM" id="SSF52540">
    <property type="entry name" value="P-loop containing nucleoside triphosphate hydrolases"/>
    <property type="match status" value="1"/>
</dbReference>
<evidence type="ECO:0000256" key="2">
    <source>
        <dbReference type="ARBA" id="ARBA00022614"/>
    </source>
</evidence>
<gene>
    <name evidence="5" type="ORF">POM88_029779</name>
</gene>
<evidence type="ECO:0000256" key="3">
    <source>
        <dbReference type="ARBA" id="ARBA00022821"/>
    </source>
</evidence>
<reference evidence="5" key="1">
    <citation type="submission" date="2023-02" db="EMBL/GenBank/DDBJ databases">
        <title>Genome of toxic invasive species Heracleum sosnowskyi carries increased number of genes despite the absence of recent whole-genome duplications.</title>
        <authorList>
            <person name="Schelkunov M."/>
            <person name="Shtratnikova V."/>
            <person name="Makarenko M."/>
            <person name="Klepikova A."/>
            <person name="Omelchenko D."/>
            <person name="Novikova G."/>
            <person name="Obukhova E."/>
            <person name="Bogdanov V."/>
            <person name="Penin A."/>
            <person name="Logacheva M."/>
        </authorList>
    </citation>
    <scope>NUCLEOTIDE SEQUENCE</scope>
    <source>
        <strain evidence="5">Hsosn_3</strain>
        <tissue evidence="5">Leaf</tissue>
    </source>
</reference>
<reference evidence="5" key="2">
    <citation type="submission" date="2023-05" db="EMBL/GenBank/DDBJ databases">
        <authorList>
            <person name="Schelkunov M.I."/>
        </authorList>
    </citation>
    <scope>NUCLEOTIDE SEQUENCE</scope>
    <source>
        <strain evidence="5">Hsosn_3</strain>
        <tissue evidence="5">Leaf</tissue>
    </source>
</reference>
<dbReference type="Pfam" id="PF05659">
    <property type="entry name" value="RPW8"/>
    <property type="match status" value="1"/>
</dbReference>
<accession>A0AAD8HVP1</accession>
<dbReference type="InterPro" id="IPR027417">
    <property type="entry name" value="P-loop_NTPase"/>
</dbReference>
<feature type="domain" description="RPW8" evidence="4">
    <location>
        <begin position="1"/>
        <end position="149"/>
    </location>
</feature>
<dbReference type="GO" id="GO:0043531">
    <property type="term" value="F:ADP binding"/>
    <property type="evidence" value="ECO:0007669"/>
    <property type="project" value="InterPro"/>
</dbReference>
<keyword evidence="3" id="KW-0611">Plant defense</keyword>
<dbReference type="Gene3D" id="3.40.50.300">
    <property type="entry name" value="P-loop containing nucleotide triphosphate hydrolases"/>
    <property type="match status" value="1"/>
</dbReference>
<dbReference type="InterPro" id="IPR042197">
    <property type="entry name" value="Apaf_helical"/>
</dbReference>
<keyword evidence="2" id="KW-0433">Leucine-rich repeat</keyword>